<dbReference type="Proteomes" id="UP001233999">
    <property type="component" value="Unassembled WGS sequence"/>
</dbReference>
<reference evidence="2" key="2">
    <citation type="submission" date="2023-05" db="EMBL/GenBank/DDBJ databases">
        <authorList>
            <person name="Fouks B."/>
        </authorList>
    </citation>
    <scope>NUCLEOTIDE SEQUENCE</scope>
    <source>
        <strain evidence="2">Stay&amp;Tobe</strain>
        <tissue evidence="2">Testes</tissue>
    </source>
</reference>
<evidence type="ECO:0000256" key="1">
    <source>
        <dbReference type="SAM" id="MobiDB-lite"/>
    </source>
</evidence>
<feature type="non-terminal residue" evidence="2">
    <location>
        <position position="157"/>
    </location>
</feature>
<protein>
    <submittedName>
        <fullName evidence="2">Uncharacterized protein</fullName>
    </submittedName>
</protein>
<keyword evidence="3" id="KW-1185">Reference proteome</keyword>
<gene>
    <name evidence="2" type="ORF">L9F63_012959</name>
</gene>
<feature type="non-terminal residue" evidence="2">
    <location>
        <position position="1"/>
    </location>
</feature>
<name>A0AAD8ENA7_DIPPU</name>
<evidence type="ECO:0000313" key="2">
    <source>
        <dbReference type="EMBL" id="KAJ9595857.1"/>
    </source>
</evidence>
<dbReference type="EMBL" id="JASPKZ010002309">
    <property type="protein sequence ID" value="KAJ9595857.1"/>
    <property type="molecule type" value="Genomic_DNA"/>
</dbReference>
<sequence length="157" mass="17087">AEVLERSSVDDDLEHDLTNDPRENNGMPAGTHAAGGHVGDGRFLVVDHGGPAGNIGRHNFAESLEVLITRRECSGLQIRMANTTHRAPEGENRRGYLEIEGSELGTHLSHRSAQHEPQENPRTTLLCEVNPAGQVTLYIIVDEIQLQVCGTVTVSHI</sequence>
<organism evidence="2 3">
    <name type="scientific">Diploptera punctata</name>
    <name type="common">Pacific beetle cockroach</name>
    <dbReference type="NCBI Taxonomy" id="6984"/>
    <lineage>
        <taxon>Eukaryota</taxon>
        <taxon>Metazoa</taxon>
        <taxon>Ecdysozoa</taxon>
        <taxon>Arthropoda</taxon>
        <taxon>Hexapoda</taxon>
        <taxon>Insecta</taxon>
        <taxon>Pterygota</taxon>
        <taxon>Neoptera</taxon>
        <taxon>Polyneoptera</taxon>
        <taxon>Dictyoptera</taxon>
        <taxon>Blattodea</taxon>
        <taxon>Blaberoidea</taxon>
        <taxon>Blaberidae</taxon>
        <taxon>Diplopterinae</taxon>
        <taxon>Diploptera</taxon>
    </lineage>
</organism>
<proteinExistence type="predicted"/>
<evidence type="ECO:0000313" key="3">
    <source>
        <dbReference type="Proteomes" id="UP001233999"/>
    </source>
</evidence>
<accession>A0AAD8ENA7</accession>
<dbReference type="AlphaFoldDB" id="A0AAD8ENA7"/>
<reference evidence="2" key="1">
    <citation type="journal article" date="2023" name="IScience">
        <title>Live-bearing cockroach genome reveals convergent evolutionary mechanisms linked to viviparity in insects and beyond.</title>
        <authorList>
            <person name="Fouks B."/>
            <person name="Harrison M.C."/>
            <person name="Mikhailova A.A."/>
            <person name="Marchal E."/>
            <person name="English S."/>
            <person name="Carruthers M."/>
            <person name="Jennings E.C."/>
            <person name="Chiamaka E.L."/>
            <person name="Frigard R.A."/>
            <person name="Pippel M."/>
            <person name="Attardo G.M."/>
            <person name="Benoit J.B."/>
            <person name="Bornberg-Bauer E."/>
            <person name="Tobe S.S."/>
        </authorList>
    </citation>
    <scope>NUCLEOTIDE SEQUENCE</scope>
    <source>
        <strain evidence="2">Stay&amp;Tobe</strain>
    </source>
</reference>
<feature type="compositionally biased region" description="Basic and acidic residues" evidence="1">
    <location>
        <begin position="1"/>
        <end position="23"/>
    </location>
</feature>
<comment type="caution">
    <text evidence="2">The sequence shown here is derived from an EMBL/GenBank/DDBJ whole genome shotgun (WGS) entry which is preliminary data.</text>
</comment>
<feature type="region of interest" description="Disordered" evidence="1">
    <location>
        <begin position="1"/>
        <end position="35"/>
    </location>
</feature>